<dbReference type="Proteomes" id="UP000652761">
    <property type="component" value="Unassembled WGS sequence"/>
</dbReference>
<protein>
    <submittedName>
        <fullName evidence="2">Uncharacterized protein</fullName>
    </submittedName>
</protein>
<keyword evidence="3" id="KW-1185">Reference proteome</keyword>
<feature type="compositionally biased region" description="Basic and acidic residues" evidence="1">
    <location>
        <begin position="52"/>
        <end position="63"/>
    </location>
</feature>
<comment type="caution">
    <text evidence="2">The sequence shown here is derived from an EMBL/GenBank/DDBJ whole genome shotgun (WGS) entry which is preliminary data.</text>
</comment>
<reference evidence="2" key="1">
    <citation type="submission" date="2017-07" db="EMBL/GenBank/DDBJ databases">
        <title>Taro Niue Genome Assembly and Annotation.</title>
        <authorList>
            <person name="Atibalentja N."/>
            <person name="Keating K."/>
            <person name="Fields C.J."/>
        </authorList>
    </citation>
    <scope>NUCLEOTIDE SEQUENCE</scope>
    <source>
        <strain evidence="2">Niue_2</strain>
        <tissue evidence="2">Leaf</tissue>
    </source>
</reference>
<organism evidence="2 3">
    <name type="scientific">Colocasia esculenta</name>
    <name type="common">Wild taro</name>
    <name type="synonym">Arum esculentum</name>
    <dbReference type="NCBI Taxonomy" id="4460"/>
    <lineage>
        <taxon>Eukaryota</taxon>
        <taxon>Viridiplantae</taxon>
        <taxon>Streptophyta</taxon>
        <taxon>Embryophyta</taxon>
        <taxon>Tracheophyta</taxon>
        <taxon>Spermatophyta</taxon>
        <taxon>Magnoliopsida</taxon>
        <taxon>Liliopsida</taxon>
        <taxon>Araceae</taxon>
        <taxon>Aroideae</taxon>
        <taxon>Colocasieae</taxon>
        <taxon>Colocasia</taxon>
    </lineage>
</organism>
<accession>A0A843XUT7</accession>
<evidence type="ECO:0000313" key="2">
    <source>
        <dbReference type="EMBL" id="MQM23689.1"/>
    </source>
</evidence>
<proteinExistence type="predicted"/>
<dbReference type="AlphaFoldDB" id="A0A843XUT7"/>
<feature type="region of interest" description="Disordered" evidence="1">
    <location>
        <begin position="41"/>
        <end position="73"/>
    </location>
</feature>
<dbReference type="EMBL" id="NMUH01017424">
    <property type="protein sequence ID" value="MQM23689.1"/>
    <property type="molecule type" value="Genomic_DNA"/>
</dbReference>
<gene>
    <name evidence="2" type="ORF">Taro_056756</name>
</gene>
<sequence>MRLYVCRFMTPEDLNVHCVYVRRLMTTEDLNTNTGAPMTTCGVFSRTSTGGPERRGQNTDRRQGLSPQHVRPI</sequence>
<name>A0A843XUT7_COLES</name>
<evidence type="ECO:0000256" key="1">
    <source>
        <dbReference type="SAM" id="MobiDB-lite"/>
    </source>
</evidence>
<evidence type="ECO:0000313" key="3">
    <source>
        <dbReference type="Proteomes" id="UP000652761"/>
    </source>
</evidence>